<dbReference type="Proteomes" id="UP000596661">
    <property type="component" value="Unassembled WGS sequence"/>
</dbReference>
<dbReference type="EMBL" id="UZAU01000836">
    <property type="status" value="NOT_ANNOTATED_CDS"/>
    <property type="molecule type" value="Genomic_DNA"/>
</dbReference>
<dbReference type="Gramene" id="evm.model.10.2149">
    <property type="protein sequence ID" value="cds.evm.model.10.2149"/>
    <property type="gene ID" value="evm.TU.10.2149"/>
</dbReference>
<dbReference type="AlphaFoldDB" id="A0A803QMB1"/>
<evidence type="ECO:0000313" key="2">
    <source>
        <dbReference type="Proteomes" id="UP000596661"/>
    </source>
</evidence>
<protein>
    <submittedName>
        <fullName evidence="1">Uncharacterized protein</fullName>
    </submittedName>
</protein>
<name>A0A803QMB1_CANSA</name>
<keyword evidence="2" id="KW-1185">Reference proteome</keyword>
<dbReference type="EnsemblPlants" id="evm.model.10.2149">
    <property type="protein sequence ID" value="cds.evm.model.10.2149"/>
    <property type="gene ID" value="evm.TU.10.2149"/>
</dbReference>
<proteinExistence type="predicted"/>
<evidence type="ECO:0000313" key="1">
    <source>
        <dbReference type="EnsemblPlants" id="cds.evm.model.10.2149"/>
    </source>
</evidence>
<sequence length="267" mass="29247">MNGAPAFGIPVSVVSLLGVLGSKNAFLFSIVPTFDMYIISTPDLTGPSETVGSSSSARKRQKLVVSTLKMGDHPWPPYSQLRRAVPFDPLETQREKEVSRALKGRLERGRFCAGPFYKMAGHRGGLAGRKGHRGSGGDGDRVRAGQQMAGGGKCPLSLLHPEYEGYSRPLYGDYERMFGTDYLGTSYVAEAPGYNDQSFNPFSFSLDYLQVDPQTAFSITLTFLGARCFFGSPLKRLFAWPKDGPSPRNKVLCNFLYPLRVLVPSQG</sequence>
<accession>A0A803QMB1</accession>
<reference evidence="1" key="1">
    <citation type="submission" date="2021-03" db="UniProtKB">
        <authorList>
            <consortium name="EnsemblPlants"/>
        </authorList>
    </citation>
    <scope>IDENTIFICATION</scope>
</reference>
<organism evidence="1 2">
    <name type="scientific">Cannabis sativa</name>
    <name type="common">Hemp</name>
    <name type="synonym">Marijuana</name>
    <dbReference type="NCBI Taxonomy" id="3483"/>
    <lineage>
        <taxon>Eukaryota</taxon>
        <taxon>Viridiplantae</taxon>
        <taxon>Streptophyta</taxon>
        <taxon>Embryophyta</taxon>
        <taxon>Tracheophyta</taxon>
        <taxon>Spermatophyta</taxon>
        <taxon>Magnoliopsida</taxon>
        <taxon>eudicotyledons</taxon>
        <taxon>Gunneridae</taxon>
        <taxon>Pentapetalae</taxon>
        <taxon>rosids</taxon>
        <taxon>fabids</taxon>
        <taxon>Rosales</taxon>
        <taxon>Cannabaceae</taxon>
        <taxon>Cannabis</taxon>
    </lineage>
</organism>